<keyword evidence="1" id="KW-0227">DNA damage</keyword>
<feature type="domain" description="DNA helicase Pif1-like DEAD-box helicase" evidence="2">
    <location>
        <begin position="73"/>
        <end position="155"/>
    </location>
</feature>
<dbReference type="GO" id="GO:0006281">
    <property type="term" value="P:DNA repair"/>
    <property type="evidence" value="ECO:0007669"/>
    <property type="project" value="UniProtKB-KW"/>
</dbReference>
<keyword evidence="1" id="KW-0067">ATP-binding</keyword>
<dbReference type="InterPro" id="IPR027417">
    <property type="entry name" value="P-loop_NTPase"/>
</dbReference>
<dbReference type="GO" id="GO:0000723">
    <property type="term" value="P:telomere maintenance"/>
    <property type="evidence" value="ECO:0007669"/>
    <property type="project" value="InterPro"/>
</dbReference>
<name>A0A0C2FV85_9BILA</name>
<keyword evidence="1" id="KW-0234">DNA repair</keyword>
<dbReference type="EMBL" id="KN756742">
    <property type="protein sequence ID" value="KIH48821.1"/>
    <property type="molecule type" value="Genomic_DNA"/>
</dbReference>
<evidence type="ECO:0000313" key="4">
    <source>
        <dbReference type="Proteomes" id="UP000054047"/>
    </source>
</evidence>
<reference evidence="3 4" key="1">
    <citation type="submission" date="2013-12" db="EMBL/GenBank/DDBJ databases">
        <title>Draft genome of the parsitic nematode Ancylostoma duodenale.</title>
        <authorList>
            <person name="Mitreva M."/>
        </authorList>
    </citation>
    <scope>NUCLEOTIDE SEQUENCE [LARGE SCALE GENOMIC DNA]</scope>
    <source>
        <strain evidence="3 4">Zhejiang</strain>
    </source>
</reference>
<dbReference type="GO" id="GO:0043139">
    <property type="term" value="F:5'-3' DNA helicase activity"/>
    <property type="evidence" value="ECO:0007669"/>
    <property type="project" value="UniProtKB-EC"/>
</dbReference>
<evidence type="ECO:0000259" key="2">
    <source>
        <dbReference type="Pfam" id="PF05970"/>
    </source>
</evidence>
<keyword evidence="1" id="KW-0547">Nucleotide-binding</keyword>
<comment type="cofactor">
    <cofactor evidence="1">
        <name>Mg(2+)</name>
        <dbReference type="ChEBI" id="CHEBI:18420"/>
    </cofactor>
</comment>
<keyword evidence="1" id="KW-0347">Helicase</keyword>
<dbReference type="AlphaFoldDB" id="A0A0C2FV85"/>
<keyword evidence="4" id="KW-1185">Reference proteome</keyword>
<protein>
    <recommendedName>
        <fullName evidence="1">ATP-dependent DNA helicase</fullName>
        <ecNumber evidence="1">5.6.2.3</ecNumber>
    </recommendedName>
</protein>
<gene>
    <name evidence="3" type="ORF">ANCDUO_21106</name>
</gene>
<feature type="non-terminal residue" evidence="3">
    <location>
        <position position="196"/>
    </location>
</feature>
<dbReference type="Pfam" id="PF05970">
    <property type="entry name" value="PIF1"/>
    <property type="match status" value="1"/>
</dbReference>
<proteinExistence type="inferred from homology"/>
<evidence type="ECO:0000313" key="3">
    <source>
        <dbReference type="EMBL" id="KIH48821.1"/>
    </source>
</evidence>
<dbReference type="PANTHER" id="PTHR10492">
    <property type="match status" value="1"/>
</dbReference>
<organism evidence="3 4">
    <name type="scientific">Ancylostoma duodenale</name>
    <dbReference type="NCBI Taxonomy" id="51022"/>
    <lineage>
        <taxon>Eukaryota</taxon>
        <taxon>Metazoa</taxon>
        <taxon>Ecdysozoa</taxon>
        <taxon>Nematoda</taxon>
        <taxon>Chromadorea</taxon>
        <taxon>Rhabditida</taxon>
        <taxon>Rhabditina</taxon>
        <taxon>Rhabditomorpha</taxon>
        <taxon>Strongyloidea</taxon>
        <taxon>Ancylostomatidae</taxon>
        <taxon>Ancylostomatinae</taxon>
        <taxon>Ancylostoma</taxon>
    </lineage>
</organism>
<keyword evidence="1" id="KW-0378">Hydrolase</keyword>
<dbReference type="Gene3D" id="3.40.50.300">
    <property type="entry name" value="P-loop containing nucleotide triphosphate hydrolases"/>
    <property type="match status" value="1"/>
</dbReference>
<dbReference type="GO" id="GO:0006310">
    <property type="term" value="P:DNA recombination"/>
    <property type="evidence" value="ECO:0007669"/>
    <property type="project" value="UniProtKB-KW"/>
</dbReference>
<comment type="similarity">
    <text evidence="1">Belongs to the helicase family.</text>
</comment>
<dbReference type="InterPro" id="IPR010285">
    <property type="entry name" value="DNA_helicase_pif1-like_DEAD"/>
</dbReference>
<dbReference type="Proteomes" id="UP000054047">
    <property type="component" value="Unassembled WGS sequence"/>
</dbReference>
<dbReference type="GO" id="GO:0005524">
    <property type="term" value="F:ATP binding"/>
    <property type="evidence" value="ECO:0007669"/>
    <property type="project" value="UniProtKB-KW"/>
</dbReference>
<evidence type="ECO:0000256" key="1">
    <source>
        <dbReference type="RuleBase" id="RU363044"/>
    </source>
</evidence>
<sequence length="196" mass="22118">MPSELRSFFASLMCFCELANSQHLWERCKKDLSEDFRNQLDILNVNYDPVSTVPSVVDYLAHKQTGEKNCRRLNEDKKIVVDDVLAAVENSVGNNFFFMDGPGGTGKSFVYNTIHDLLIGRKKKIVCVAWSGIAVSLLPKGRTYNSTIIFGIKETDVIIWDEAPMPPKQAFEAVNKLLQDIMQTRVIFGDKIMVHG</sequence>
<keyword evidence="1" id="KW-0233">DNA recombination</keyword>
<comment type="catalytic activity">
    <reaction evidence="1">
        <text>ATP + H2O = ADP + phosphate + H(+)</text>
        <dbReference type="Rhea" id="RHEA:13065"/>
        <dbReference type="ChEBI" id="CHEBI:15377"/>
        <dbReference type="ChEBI" id="CHEBI:15378"/>
        <dbReference type="ChEBI" id="CHEBI:30616"/>
        <dbReference type="ChEBI" id="CHEBI:43474"/>
        <dbReference type="ChEBI" id="CHEBI:456216"/>
        <dbReference type="EC" id="5.6.2.3"/>
    </reaction>
</comment>
<accession>A0A0C2FV85</accession>
<dbReference type="GO" id="GO:0016887">
    <property type="term" value="F:ATP hydrolysis activity"/>
    <property type="evidence" value="ECO:0007669"/>
    <property type="project" value="RHEA"/>
</dbReference>
<dbReference type="SUPFAM" id="SSF52540">
    <property type="entry name" value="P-loop containing nucleoside triphosphate hydrolases"/>
    <property type="match status" value="1"/>
</dbReference>
<dbReference type="PANTHER" id="PTHR10492:SF102">
    <property type="entry name" value="ATP-DEPENDENT DNA HELICASE"/>
    <property type="match status" value="1"/>
</dbReference>
<dbReference type="EC" id="5.6.2.3" evidence="1"/>
<dbReference type="OrthoDB" id="5860629at2759"/>